<name>A0ABW9UEE7_9BACL</name>
<keyword evidence="3" id="KW-1185">Reference proteome</keyword>
<keyword evidence="2" id="KW-0808">Transferase</keyword>
<dbReference type="GO" id="GO:0032259">
    <property type="term" value="P:methylation"/>
    <property type="evidence" value="ECO:0007669"/>
    <property type="project" value="UniProtKB-KW"/>
</dbReference>
<dbReference type="SUPFAM" id="SSF53335">
    <property type="entry name" value="S-adenosyl-L-methionine-dependent methyltransferases"/>
    <property type="match status" value="1"/>
</dbReference>
<evidence type="ECO:0000313" key="2">
    <source>
        <dbReference type="EMBL" id="MVQ37747.1"/>
    </source>
</evidence>
<gene>
    <name evidence="2" type="ORF">GON05_24290</name>
</gene>
<organism evidence="2 3">
    <name type="scientific">Paenibacillus anseongense</name>
    <dbReference type="NCBI Taxonomy" id="2682845"/>
    <lineage>
        <taxon>Bacteria</taxon>
        <taxon>Bacillati</taxon>
        <taxon>Bacillota</taxon>
        <taxon>Bacilli</taxon>
        <taxon>Bacillales</taxon>
        <taxon>Paenibacillaceae</taxon>
        <taxon>Paenibacillus</taxon>
    </lineage>
</organism>
<proteinExistence type="predicted"/>
<dbReference type="Proteomes" id="UP000467637">
    <property type="component" value="Unassembled WGS sequence"/>
</dbReference>
<dbReference type="Pfam" id="PF08241">
    <property type="entry name" value="Methyltransf_11"/>
    <property type="match status" value="1"/>
</dbReference>
<dbReference type="EMBL" id="WSEM01000020">
    <property type="protein sequence ID" value="MVQ37747.1"/>
    <property type="molecule type" value="Genomic_DNA"/>
</dbReference>
<dbReference type="InterPro" id="IPR029063">
    <property type="entry name" value="SAM-dependent_MTases_sf"/>
</dbReference>
<dbReference type="Gene3D" id="3.40.50.150">
    <property type="entry name" value="Vaccinia Virus protein VP39"/>
    <property type="match status" value="1"/>
</dbReference>
<reference evidence="2 3" key="1">
    <citation type="submission" date="2019-12" db="EMBL/GenBank/DDBJ databases">
        <authorList>
            <person name="Huq M.A."/>
        </authorList>
    </citation>
    <scope>NUCLEOTIDE SEQUENCE [LARGE SCALE GENOMIC DNA]</scope>
    <source>
        <strain evidence="2 3">MAH-34</strain>
    </source>
</reference>
<evidence type="ECO:0000259" key="1">
    <source>
        <dbReference type="Pfam" id="PF08241"/>
    </source>
</evidence>
<dbReference type="GO" id="GO:0008168">
    <property type="term" value="F:methyltransferase activity"/>
    <property type="evidence" value="ECO:0007669"/>
    <property type="project" value="UniProtKB-KW"/>
</dbReference>
<accession>A0ABW9UEE7</accession>
<dbReference type="InterPro" id="IPR013216">
    <property type="entry name" value="Methyltransf_11"/>
</dbReference>
<comment type="caution">
    <text evidence="2">The sequence shown here is derived from an EMBL/GenBank/DDBJ whole genome shotgun (WGS) entry which is preliminary data.</text>
</comment>
<evidence type="ECO:0000313" key="3">
    <source>
        <dbReference type="Proteomes" id="UP000467637"/>
    </source>
</evidence>
<sequence>MSVEQKRIYEQVGVAMTSRSYAEYEKMFMLQLEQLQGKRVLDVAGGASSFTVEARQLGIVAEAVDPLYEKSSEEIDQHGRQEIGLVAAKMEKLQDVYDWSFYGSLQNHTAGRIKGLERFVEDFSSHGGMARYHVACLPVLPFEQDSFDLVLCSHFLFLYEEQFDYAFHLKALRELLRVAKPGGEVRIYPLLSFRTEEYGRLPDLINELTNEGHLVEKREASLPFLPNSHQYLSIIKRCFA</sequence>
<protein>
    <submittedName>
        <fullName evidence="2">Methyltransferase domain-containing protein</fullName>
    </submittedName>
</protein>
<keyword evidence="2" id="KW-0489">Methyltransferase</keyword>
<feature type="domain" description="Methyltransferase type 11" evidence="1">
    <location>
        <begin position="131"/>
        <end position="185"/>
    </location>
</feature>